<evidence type="ECO:0000259" key="11">
    <source>
        <dbReference type="PROSITE" id="PS50268"/>
    </source>
</evidence>
<evidence type="ECO:0000256" key="6">
    <source>
        <dbReference type="ARBA" id="ARBA00023136"/>
    </source>
</evidence>
<protein>
    <recommendedName>
        <fullName evidence="11">Cadherin domain-containing protein</fullName>
    </recommendedName>
</protein>
<keyword evidence="3" id="KW-0677">Repeat</keyword>
<dbReference type="InterPro" id="IPR002126">
    <property type="entry name" value="Cadherin-like_dom"/>
</dbReference>
<evidence type="ECO:0000256" key="2">
    <source>
        <dbReference type="ARBA" id="ARBA00022692"/>
    </source>
</evidence>
<dbReference type="InterPro" id="IPR050174">
    <property type="entry name" value="Protocadherin/Cadherin-CA"/>
</dbReference>
<gene>
    <name evidence="12" type="ORF">OXX778_LOCUS9532</name>
</gene>
<dbReference type="SMART" id="SM00112">
    <property type="entry name" value="CA"/>
    <property type="match status" value="3"/>
</dbReference>
<keyword evidence="4 8" id="KW-0106">Calcium</keyword>
<dbReference type="GO" id="GO:0005886">
    <property type="term" value="C:plasma membrane"/>
    <property type="evidence" value="ECO:0007669"/>
    <property type="project" value="InterPro"/>
</dbReference>
<reference evidence="12" key="1">
    <citation type="submission" date="2021-02" db="EMBL/GenBank/DDBJ databases">
        <authorList>
            <person name="Nowell W R."/>
        </authorList>
    </citation>
    <scope>NUCLEOTIDE SEQUENCE</scope>
    <source>
        <strain evidence="12">Ploen Becks lab</strain>
    </source>
</reference>
<feature type="domain" description="Cadherin" evidence="11">
    <location>
        <begin position="77"/>
        <end position="193"/>
    </location>
</feature>
<accession>A0A813XCR2</accession>
<keyword evidence="7" id="KW-0325">Glycoprotein</keyword>
<evidence type="ECO:0000313" key="13">
    <source>
        <dbReference type="Proteomes" id="UP000663879"/>
    </source>
</evidence>
<keyword evidence="5 10" id="KW-1133">Transmembrane helix</keyword>
<dbReference type="AlphaFoldDB" id="A0A813XCR2"/>
<keyword evidence="2 10" id="KW-0812">Transmembrane</keyword>
<organism evidence="12 13">
    <name type="scientific">Brachionus calyciflorus</name>
    <dbReference type="NCBI Taxonomy" id="104777"/>
    <lineage>
        <taxon>Eukaryota</taxon>
        <taxon>Metazoa</taxon>
        <taxon>Spiralia</taxon>
        <taxon>Gnathifera</taxon>
        <taxon>Rotifera</taxon>
        <taxon>Eurotatoria</taxon>
        <taxon>Monogononta</taxon>
        <taxon>Pseudotrocha</taxon>
        <taxon>Ploima</taxon>
        <taxon>Brachionidae</taxon>
        <taxon>Brachionus</taxon>
    </lineage>
</organism>
<feature type="transmembrane region" description="Helical" evidence="10">
    <location>
        <begin position="730"/>
        <end position="752"/>
    </location>
</feature>
<dbReference type="CDD" id="cd11304">
    <property type="entry name" value="Cadherin_repeat"/>
    <property type="match status" value="2"/>
</dbReference>
<dbReference type="PANTHER" id="PTHR24028:SF146">
    <property type="entry name" value="CADHERIN 96CB, ISOFORM D-RELATED"/>
    <property type="match status" value="1"/>
</dbReference>
<dbReference type="InterPro" id="IPR015919">
    <property type="entry name" value="Cadherin-like_sf"/>
</dbReference>
<feature type="domain" description="Cadherin" evidence="11">
    <location>
        <begin position="203"/>
        <end position="358"/>
    </location>
</feature>
<feature type="region of interest" description="Disordered" evidence="9">
    <location>
        <begin position="1"/>
        <end position="27"/>
    </location>
</feature>
<dbReference type="Gene3D" id="2.60.40.60">
    <property type="entry name" value="Cadherins"/>
    <property type="match status" value="3"/>
</dbReference>
<keyword evidence="6 10" id="KW-0472">Membrane</keyword>
<dbReference type="PROSITE" id="PS00232">
    <property type="entry name" value="CADHERIN_1"/>
    <property type="match status" value="1"/>
</dbReference>
<evidence type="ECO:0000256" key="7">
    <source>
        <dbReference type="ARBA" id="ARBA00023180"/>
    </source>
</evidence>
<evidence type="ECO:0000256" key="4">
    <source>
        <dbReference type="ARBA" id="ARBA00022837"/>
    </source>
</evidence>
<proteinExistence type="predicted"/>
<comment type="caution">
    <text evidence="12">The sequence shown here is derived from an EMBL/GenBank/DDBJ whole genome shotgun (WGS) entry which is preliminary data.</text>
</comment>
<dbReference type="Proteomes" id="UP000663879">
    <property type="component" value="Unassembled WGS sequence"/>
</dbReference>
<name>A0A813XCR2_9BILA</name>
<evidence type="ECO:0000256" key="9">
    <source>
        <dbReference type="SAM" id="MobiDB-lite"/>
    </source>
</evidence>
<dbReference type="GO" id="GO:0005509">
    <property type="term" value="F:calcium ion binding"/>
    <property type="evidence" value="ECO:0007669"/>
    <property type="project" value="UniProtKB-UniRule"/>
</dbReference>
<dbReference type="EMBL" id="CAJNOC010001415">
    <property type="protein sequence ID" value="CAF0862966.1"/>
    <property type="molecule type" value="Genomic_DNA"/>
</dbReference>
<evidence type="ECO:0000256" key="5">
    <source>
        <dbReference type="ARBA" id="ARBA00022989"/>
    </source>
</evidence>
<evidence type="ECO:0000256" key="3">
    <source>
        <dbReference type="ARBA" id="ARBA00022737"/>
    </source>
</evidence>
<dbReference type="OrthoDB" id="6252479at2759"/>
<sequence length="923" mass="106649">MREDNARDEDDHDVEEDNNQNVENETNNKQEKVACKFEIYVLNKIKALFKMYRFIFLSLILVKLSLQETQDLKPIFETDIYNFSVSENAQPNSIIGIIKAKSNHTNSSIEYRIVPLVSAFDNNLVYSDSDFPININRITGELKLKISLDRELYYKNEQAIITFNIEASYDSSSYSYCTVNLIIDDVNDNAPVVNIKPITTFGDSKNSSLYVNENISTNQILAYIGIIDQDSKENGTIKSIDLIIKNYTKYSESELSKKISKLEQLKQLNDSTYQKLITKIQDEIEFSKSNFKIKSPIKLRKISEKMYALQLAENLKYSNVNLYEFELRVQDNGTLPQLETITNFQLNVIENNKYEPIFINNITTIEIIENQIKPNVIYKFVTIDLDSLDSVTYSFEDQTMYNIFSLDEKEGDLRQKVATNRSQMSTNSIELKVIAVDNSANRVLNSKFSLRIKIIDLNNNGPIFEQENNNLNFYFKFNSNASKKFLKISSFKLVDLDSFETNSVNYLTNKLNDTKIEIFKSSENLNQFKFADFECNEAFNYNIHTLNKTLPFVFVVENYESVYSVKCRISVWLDVIKFKLLKTNSFDSNFKFSLLVSDNGQPKRITNKQISIRIDLNNTNFLNYSKLISIFKINQDLKLEKVDQINSHNESYLLEYLTINEINGYKSFKESIQPSNQSNILVLYENKINKILENSGYQFKHNQDSTITYRQIKQFLIESKSLMTRSSNKITFFILIIVSLIILVLVVFLALGSRSKKLKIIKNLNVIDDISIENTKTTSELVSPNNLDYDKPENYSESNDEKFISPYSMIDLKSNYSKLYMLQKQNQFVNFQFENKASIQSGSSNYAESDEGCYGSSDLSSERELESKNVNCLSDAKCSLNKAYVVNNYFVNQNPAQINQYLLTQNTNVQHLDCSSLVSESYV</sequence>
<dbReference type="PROSITE" id="PS50268">
    <property type="entry name" value="CADHERIN_2"/>
    <property type="match status" value="3"/>
</dbReference>
<evidence type="ECO:0000313" key="12">
    <source>
        <dbReference type="EMBL" id="CAF0862966.1"/>
    </source>
</evidence>
<comment type="subcellular location">
    <subcellularLocation>
        <location evidence="1">Membrane</location>
        <topology evidence="1">Single-pass membrane protein</topology>
    </subcellularLocation>
</comment>
<evidence type="ECO:0000256" key="8">
    <source>
        <dbReference type="PROSITE-ProRule" id="PRU00043"/>
    </source>
</evidence>
<keyword evidence="13" id="KW-1185">Reference proteome</keyword>
<feature type="domain" description="Cadherin" evidence="11">
    <location>
        <begin position="359"/>
        <end position="464"/>
    </location>
</feature>
<dbReference type="InterPro" id="IPR020894">
    <property type="entry name" value="Cadherin_CS"/>
</dbReference>
<dbReference type="GO" id="GO:0007156">
    <property type="term" value="P:homophilic cell adhesion via plasma membrane adhesion molecules"/>
    <property type="evidence" value="ECO:0007669"/>
    <property type="project" value="InterPro"/>
</dbReference>
<dbReference type="SUPFAM" id="SSF49313">
    <property type="entry name" value="Cadherin-like"/>
    <property type="match status" value="3"/>
</dbReference>
<dbReference type="PANTHER" id="PTHR24028">
    <property type="entry name" value="CADHERIN-87A"/>
    <property type="match status" value="1"/>
</dbReference>
<feature type="compositionally biased region" description="Acidic residues" evidence="9">
    <location>
        <begin position="1"/>
        <end position="18"/>
    </location>
</feature>
<dbReference type="PRINTS" id="PR00205">
    <property type="entry name" value="CADHERIN"/>
</dbReference>
<evidence type="ECO:0000256" key="10">
    <source>
        <dbReference type="SAM" id="Phobius"/>
    </source>
</evidence>
<evidence type="ECO:0000256" key="1">
    <source>
        <dbReference type="ARBA" id="ARBA00004167"/>
    </source>
</evidence>